<comment type="caution">
    <text evidence="2">The sequence shown here is derived from an EMBL/GenBank/DDBJ whole genome shotgun (WGS) entry which is preliminary data.</text>
</comment>
<gene>
    <name evidence="2" type="ORF">DFR76_109488</name>
</gene>
<protein>
    <submittedName>
        <fullName evidence="2">Acetyltransferase (GNAT) family protein</fullName>
    </submittedName>
</protein>
<dbReference type="AlphaFoldDB" id="A0A370I063"/>
<keyword evidence="2" id="KW-0808">Transferase</keyword>
<dbReference type="PANTHER" id="PTHR42791:SF1">
    <property type="entry name" value="N-ACETYLTRANSFERASE DOMAIN-CONTAINING PROTEIN"/>
    <property type="match status" value="1"/>
</dbReference>
<evidence type="ECO:0000313" key="3">
    <source>
        <dbReference type="Proteomes" id="UP000254869"/>
    </source>
</evidence>
<dbReference type="Pfam" id="PF00583">
    <property type="entry name" value="Acetyltransf_1"/>
    <property type="match status" value="1"/>
</dbReference>
<dbReference type="InterPro" id="IPR000182">
    <property type="entry name" value="GNAT_dom"/>
</dbReference>
<dbReference type="PANTHER" id="PTHR42791">
    <property type="entry name" value="GNAT FAMILY ACETYLTRANSFERASE"/>
    <property type="match status" value="1"/>
</dbReference>
<reference evidence="2 3" key="1">
    <citation type="submission" date="2018-07" db="EMBL/GenBank/DDBJ databases">
        <title>Genomic Encyclopedia of Type Strains, Phase IV (KMG-IV): sequencing the most valuable type-strain genomes for metagenomic binning, comparative biology and taxonomic classification.</title>
        <authorList>
            <person name="Goeker M."/>
        </authorList>
    </citation>
    <scope>NUCLEOTIDE SEQUENCE [LARGE SCALE GENOMIC DNA]</scope>
    <source>
        <strain evidence="2 3">DSM 44290</strain>
    </source>
</reference>
<evidence type="ECO:0000259" key="1">
    <source>
        <dbReference type="PROSITE" id="PS51186"/>
    </source>
</evidence>
<dbReference type="PROSITE" id="PS51186">
    <property type="entry name" value="GNAT"/>
    <property type="match status" value="1"/>
</dbReference>
<proteinExistence type="predicted"/>
<dbReference type="GO" id="GO:0016747">
    <property type="term" value="F:acyltransferase activity, transferring groups other than amino-acyl groups"/>
    <property type="evidence" value="ECO:0007669"/>
    <property type="project" value="InterPro"/>
</dbReference>
<sequence>MPGMGYAVEAVRAEDLRACAAVLAEGFADDPVHSFIWPEAEVRHAILRSYFEISLRYSHPLAGLRLARGDSDRLAGVACWHPPDWSQPTAALLRSLPPLLGCLRTRLRAGLTIQHAIERSYPKQPHWYLNTLATTGPVRGRGVGLALLAERLEVCDRDGLDAYLVCTRETTIGYYERIGFTVTGPVPVPGGPTLWGMLRPAN</sequence>
<evidence type="ECO:0000313" key="2">
    <source>
        <dbReference type="EMBL" id="RDI64146.1"/>
    </source>
</evidence>
<keyword evidence="3" id="KW-1185">Reference proteome</keyword>
<dbReference type="EMBL" id="QQBC01000009">
    <property type="protein sequence ID" value="RDI64146.1"/>
    <property type="molecule type" value="Genomic_DNA"/>
</dbReference>
<feature type="domain" description="N-acetyltransferase" evidence="1">
    <location>
        <begin position="6"/>
        <end position="202"/>
    </location>
</feature>
<organism evidence="2 3">
    <name type="scientific">Nocardia pseudobrasiliensis</name>
    <dbReference type="NCBI Taxonomy" id="45979"/>
    <lineage>
        <taxon>Bacteria</taxon>
        <taxon>Bacillati</taxon>
        <taxon>Actinomycetota</taxon>
        <taxon>Actinomycetes</taxon>
        <taxon>Mycobacteriales</taxon>
        <taxon>Nocardiaceae</taxon>
        <taxon>Nocardia</taxon>
    </lineage>
</organism>
<dbReference type="Proteomes" id="UP000254869">
    <property type="component" value="Unassembled WGS sequence"/>
</dbReference>
<dbReference type="InterPro" id="IPR016181">
    <property type="entry name" value="Acyl_CoA_acyltransferase"/>
</dbReference>
<dbReference type="Gene3D" id="3.40.630.30">
    <property type="match status" value="1"/>
</dbReference>
<name>A0A370I063_9NOCA</name>
<dbReference type="SUPFAM" id="SSF55729">
    <property type="entry name" value="Acyl-CoA N-acyltransferases (Nat)"/>
    <property type="match status" value="1"/>
</dbReference>
<accession>A0A370I063</accession>
<dbReference type="InterPro" id="IPR052523">
    <property type="entry name" value="Trichothecene_AcTrans"/>
</dbReference>
<dbReference type="STRING" id="1210086.GCA_001613105_03392"/>